<evidence type="ECO:0000256" key="2">
    <source>
        <dbReference type="ARBA" id="ARBA00023002"/>
    </source>
</evidence>
<feature type="domain" description="Ketoreductase" evidence="4">
    <location>
        <begin position="7"/>
        <end position="179"/>
    </location>
</feature>
<evidence type="ECO:0000256" key="1">
    <source>
        <dbReference type="ARBA" id="ARBA00006484"/>
    </source>
</evidence>
<comment type="caution">
    <text evidence="5">The sequence shown here is derived from an EMBL/GenBank/DDBJ whole genome shotgun (WGS) entry which is preliminary data.</text>
</comment>
<dbReference type="PANTHER" id="PTHR44196:SF1">
    <property type="entry name" value="DEHYDROGENASE_REDUCTASE SDR FAMILY MEMBER 7B"/>
    <property type="match status" value="1"/>
</dbReference>
<dbReference type="Pfam" id="PF00106">
    <property type="entry name" value="adh_short"/>
    <property type="match status" value="1"/>
</dbReference>
<dbReference type="GO" id="GO:0016491">
    <property type="term" value="F:oxidoreductase activity"/>
    <property type="evidence" value="ECO:0007669"/>
    <property type="project" value="UniProtKB-KW"/>
</dbReference>
<evidence type="ECO:0000256" key="3">
    <source>
        <dbReference type="RuleBase" id="RU000363"/>
    </source>
</evidence>
<gene>
    <name evidence="5" type="ORF">KI659_12690</name>
</gene>
<dbReference type="Proteomes" id="UP001319104">
    <property type="component" value="Unassembled WGS sequence"/>
</dbReference>
<name>A0AAP2CHL6_9BACT</name>
<dbReference type="InterPro" id="IPR002347">
    <property type="entry name" value="SDR_fam"/>
</dbReference>
<dbReference type="PRINTS" id="PR00081">
    <property type="entry name" value="GDHRDH"/>
</dbReference>
<reference evidence="5 6" key="1">
    <citation type="submission" date="2021-05" db="EMBL/GenBank/DDBJ databases">
        <authorList>
            <person name="Zhang Z.D."/>
            <person name="Osman G."/>
        </authorList>
    </citation>
    <scope>NUCLEOTIDE SEQUENCE [LARGE SCALE GENOMIC DNA]</scope>
    <source>
        <strain evidence="5 6">KCTC 32217</strain>
    </source>
</reference>
<dbReference type="SUPFAM" id="SSF51735">
    <property type="entry name" value="NAD(P)-binding Rossmann-fold domains"/>
    <property type="match status" value="1"/>
</dbReference>
<evidence type="ECO:0000259" key="4">
    <source>
        <dbReference type="SMART" id="SM00822"/>
    </source>
</evidence>
<dbReference type="PANTHER" id="PTHR44196">
    <property type="entry name" value="DEHYDROGENASE/REDUCTASE SDR FAMILY MEMBER 7B"/>
    <property type="match status" value="1"/>
</dbReference>
<dbReference type="SMART" id="SM00822">
    <property type="entry name" value="PKS_KR"/>
    <property type="match status" value="1"/>
</dbReference>
<evidence type="ECO:0000313" key="5">
    <source>
        <dbReference type="EMBL" id="MBS9524868.1"/>
    </source>
</evidence>
<organism evidence="5 6">
    <name type="scientific">Litoribacter ruber</name>
    <dbReference type="NCBI Taxonomy" id="702568"/>
    <lineage>
        <taxon>Bacteria</taxon>
        <taxon>Pseudomonadati</taxon>
        <taxon>Bacteroidota</taxon>
        <taxon>Cytophagia</taxon>
        <taxon>Cytophagales</taxon>
        <taxon>Cyclobacteriaceae</taxon>
        <taxon>Litoribacter</taxon>
    </lineage>
</organism>
<dbReference type="GO" id="GO:0016020">
    <property type="term" value="C:membrane"/>
    <property type="evidence" value="ECO:0007669"/>
    <property type="project" value="TreeGrafter"/>
</dbReference>
<dbReference type="RefSeq" id="WP_213945735.1">
    <property type="nucleotide sequence ID" value="NZ_JAHCMY010000007.1"/>
</dbReference>
<dbReference type="AlphaFoldDB" id="A0AAP2CHL6"/>
<proteinExistence type="inferred from homology"/>
<comment type="similarity">
    <text evidence="1 3">Belongs to the short-chain dehydrogenases/reductases (SDR) family.</text>
</comment>
<dbReference type="PRINTS" id="PR00080">
    <property type="entry name" value="SDRFAMILY"/>
</dbReference>
<evidence type="ECO:0000313" key="6">
    <source>
        <dbReference type="Proteomes" id="UP001319104"/>
    </source>
</evidence>
<dbReference type="EMBL" id="JAHCMY010000007">
    <property type="protein sequence ID" value="MBS9524868.1"/>
    <property type="molecule type" value="Genomic_DNA"/>
</dbReference>
<dbReference type="Gene3D" id="3.40.50.720">
    <property type="entry name" value="NAD(P)-binding Rossmann-like Domain"/>
    <property type="match status" value="1"/>
</dbReference>
<accession>A0AAP2CHL6</accession>
<keyword evidence="2" id="KW-0560">Oxidoreductase</keyword>
<dbReference type="InterPro" id="IPR036291">
    <property type="entry name" value="NAD(P)-bd_dom_sf"/>
</dbReference>
<dbReference type="InterPro" id="IPR057326">
    <property type="entry name" value="KR_dom"/>
</dbReference>
<keyword evidence="6" id="KW-1185">Reference proteome</keyword>
<sequence length="353" mass="38316">MKNIQDKVIVITGASSGIGRATALEIARQGGTVVLVSRRKTVLEELAHECESYGGKAMAAPADVCREKELAEVVKKAIDKYGKIDVWVNNAAITLLGPFEKTPLKDSKQVIETNVMGYMNSAHAVMPIFKKQGFGNLINVSSMVALTGQPFSAAYTVSKFAIRGLSFSLEQEYSDVKDIHVCSVLPSVIDTPLFQSAANYMGKEIKAPEPVISAQKVAESIIDLVLHPQKEVVVGYQGKVAKLLKNASSPKFDHQIRKKILKDHFKKSSTGKSTGNLYTTNGRATISGGWLPENNSKKDDGVTLGWGLVVAGLVASAYMMVKSSMESKPKTLTEKITRQVKLNTPAFLKKVAW</sequence>
<protein>
    <submittedName>
        <fullName evidence="5">SDR family NAD(P)-dependent oxidoreductase</fullName>
    </submittedName>
</protein>